<dbReference type="PROSITE" id="PS51717">
    <property type="entry name" value="G_VLIG"/>
    <property type="match status" value="1"/>
</dbReference>
<dbReference type="SUPFAM" id="SSF52540">
    <property type="entry name" value="P-loop containing nucleoside triphosphate hydrolases"/>
    <property type="match status" value="1"/>
</dbReference>
<dbReference type="PANTHER" id="PTHR22796">
    <property type="entry name" value="URG4-RELATED"/>
    <property type="match status" value="1"/>
</dbReference>
<feature type="domain" description="VLIG-type G" evidence="2">
    <location>
        <begin position="1182"/>
        <end position="1436"/>
    </location>
</feature>
<dbReference type="PANTHER" id="PTHR22796:SF1">
    <property type="entry name" value="VWFA DOMAIN-CONTAINING PROTEIN"/>
    <property type="match status" value="1"/>
</dbReference>
<reference evidence="3 4" key="1">
    <citation type="submission" date="2019-07" db="EMBL/GenBank/DDBJ databases">
        <title>Genomics analysis of Aphanomyces spp. identifies a new class of oomycete effector associated with host adaptation.</title>
        <authorList>
            <person name="Gaulin E."/>
        </authorList>
    </citation>
    <scope>NUCLEOTIDE SEQUENCE [LARGE SCALE GENOMIC DNA]</scope>
    <source>
        <strain evidence="3 4">ATCC 201684</strain>
    </source>
</reference>
<dbReference type="EMBL" id="VJMJ01000076">
    <property type="protein sequence ID" value="KAF0738343.1"/>
    <property type="molecule type" value="Genomic_DNA"/>
</dbReference>
<proteinExistence type="predicted"/>
<feature type="compositionally biased region" description="Basic and acidic residues" evidence="1">
    <location>
        <begin position="695"/>
        <end position="705"/>
    </location>
</feature>
<feature type="compositionally biased region" description="Polar residues" evidence="1">
    <location>
        <begin position="11"/>
        <end position="22"/>
    </location>
</feature>
<feature type="region of interest" description="Disordered" evidence="1">
    <location>
        <begin position="232"/>
        <end position="255"/>
    </location>
</feature>
<dbReference type="InterPro" id="IPR020864">
    <property type="entry name" value="MACPF"/>
</dbReference>
<comment type="caution">
    <text evidence="3">The sequence shown here is derived from an EMBL/GenBank/DDBJ whole genome shotgun (WGS) entry which is preliminary data.</text>
</comment>
<dbReference type="GO" id="GO:0005525">
    <property type="term" value="F:GTP binding"/>
    <property type="evidence" value="ECO:0007669"/>
    <property type="project" value="InterPro"/>
</dbReference>
<sequence length="2160" mass="242991">METTQHDVDNQRTIVNKTASGTSKSEVVKSEVVKSEVEKAHSTPSDSNQLSDRDVIFNASARLALYGITIGLSSDVIGSKPPKQLLSEPNECQLVGAWLIKSTKSIELKSENALSRYRAAVESCGTTIAASLEVSGWGAHLDASDSNKDTHDSQSASQEKSTTVLHITRWLVPTKSFRIAESNVVLSSEAIEAIKMIHNKDQAKRFMLDYGSHVPCGDQHLGGIVWTTERTTSSEAAQARTSEDTHNSETSLSGGVDAGIAKASANYDKNQSTTNSAGDKLSESTNSKDAITEFAGPNAKDFDEFVDRVTNLPESWYLLDRGPAEAMVPVWSFVTVNLFGEKIATRVAPLLQRAWSEEAIRFNDFDIIKGLIDRASHEAENSVRAAIRSQLNDLSALNLDTTAERDLDESVAKLLSMIDDYEKDFGTSILADLLRDRQFPRLLSYFANQSENPRVKSALETLGKYFNPRRVQKLQLETPPITLDDHVRCKLNAASGEKQRGSIASDGWRPTPAQLDEIPSSIVAIVDSVSGVDAGREKLLTQRLGEFWAVTMAELHKRSLKNNDRVILHRIEDLASKLQWSSEEMFTRTLNAHQVRLFAHGIESILAPKTSSATVNSAKEDPVWRSTFLVNVDTSGKKSISHVQTSRVISSTSSLLDTLLHTLVHRLDVRGALYPNVVVNDDDSDYVDSSEEEVDSPREDADGHVDRTNVVPSVYDTSLDLLSSLDVAARATVMKLLLERRFLVPVVSRNGHAKEWDVDPLVLVDTFIGSGYGDVNLSSNTNLLRVVVMSMKPKTLSKAFKWVNQLFHVHSFYAMDKEEEAALPEAVSTAELGWGFFPDRTSDASGKKYIPVTLLHVIGDHHALKSFVESFADVVIVELEDEQASCDVTLAHGWIIQYAQSNADTCEVKKKTPNIRKVLCGFDCSASRIMKQLYKYQTKIEPKTGGEHAHRKLLGDVIAQSKSIPRQVDKKNQLESLPGSVDFRTVRFELRMQLKFAEYAQDRVQRLREAERDLVSRALLPIEQKRYEAYQAETLRPKSASHDLIIALVRLLSLPSADERVAGVMHLERLLRRKCKPNLDLAMAVEREARNRKNTEPSPHTIEEWKKCVNDTNMSSVGLVHLWREISHIYAANPAKPPLLANLAAQHLLDGFPLEMMDGDAGAVNVVWIQGVLEALSDVLGSATVLVLSILGIQSSGKSTLFNVMFGVRLQTGVGRCTRGVSMQLIKCEGHNEYEYILLLDTEGVRAPDFIGLEGSVWRDNRMATFAIVPADATIILTKGESTTEINEMLPIMLTAYERSDLAQEHGGILPSKLLFVFNQNNTNQSANLSHTADTLRTELNKNAQQVEKILNPEPSAPATMTSRAFSDVRVDMTNVDRSDMRVLGMLTASDSPPNDTPNAAFGSDVLRLRDYIHSRVVSDPTWTARTMGQFAKMFSLLNECIEQSDFDFSFTAAVERLAYDQLVEQIEKYMQELTAAYWVQFEAIAKKITARADGEALDESNANTDEQTEKVAREFSLSLDVNMETEISRLRGAVAAFETDKRYKKWWSSYVRPNWNTYMAEQDKHWRQRLRDCVAVKFKYNVVVEKYKREFRRQTNDLFSGGKWERFTEDQKDKEFDRIFKALVRQALRDHEPHHLKVPALVSDVFMSNQNVSQQMEKASELASKSKDGEWSIKKVFENVKESVSDYLNGGNKEDLEDTIVRRVKNEIAKAKVYSDETVKKCIKIAQDAFNTNLVKSKVRGKFYLRLRETLQEELQKKQRVWDMDNNIASRFEATRAEMRDYFDLLGSGCQGMDAFQEAISNWLRRGLQNAFVEELVKFVGDSVKDSRWVRDAKVLQALLDEDLIIKIRDNRIKNVLGHLRDPKSHTTTVLRKLLSKKIEDCAADRLEVFRKVIQEGINLAASSTSVASCDRAVEFRKRLIEQLRTGLQSGSTNRFLDSLPNLSGPAFHFDEQPNDVFVESDDNYVCKPMLDAVSEKLASLAKANERVNVYGDVPEKVLEYIKLASYGIDHGVRPRCGEPCPLCKCPCTREYGHDEKEPEVRHDTIHQPGGLTCQYLAKTTELFAPNCYAAADGYKFLYDDKWYRYTDFDDVFPGWSLPVQSEPLKLREYIFYNHQEQLVEIFNALRPAEKQVKKCSKIPKSYNHSLEDIEKAIKRLLQ</sequence>
<feature type="compositionally biased region" description="Acidic residues" evidence="1">
    <location>
        <begin position="683"/>
        <end position="694"/>
    </location>
</feature>
<name>A0A6G0XDT9_9STRA</name>
<dbReference type="Proteomes" id="UP000481153">
    <property type="component" value="Unassembled WGS sequence"/>
</dbReference>
<feature type="compositionally biased region" description="Basic and acidic residues" evidence="1">
    <location>
        <begin position="26"/>
        <end position="41"/>
    </location>
</feature>
<dbReference type="Pfam" id="PF01823">
    <property type="entry name" value="MACPF"/>
    <property type="match status" value="1"/>
</dbReference>
<dbReference type="VEuPathDB" id="FungiDB:AeMF1_014223"/>
<dbReference type="Gene3D" id="3.40.50.300">
    <property type="entry name" value="P-loop containing nucleotide triphosphate hydrolases"/>
    <property type="match status" value="1"/>
</dbReference>
<dbReference type="Pfam" id="PF25683">
    <property type="entry name" value="URGCP_GTPase"/>
    <property type="match status" value="1"/>
</dbReference>
<feature type="region of interest" description="Disordered" evidence="1">
    <location>
        <begin position="683"/>
        <end position="705"/>
    </location>
</feature>
<feature type="compositionally biased region" description="Basic and acidic residues" evidence="1">
    <location>
        <begin position="1"/>
        <end position="10"/>
    </location>
</feature>
<dbReference type="VEuPathDB" id="FungiDB:AeMF1_021377"/>
<keyword evidence="4" id="KW-1185">Reference proteome</keyword>
<feature type="compositionally biased region" description="Basic and acidic residues" evidence="1">
    <location>
        <begin position="142"/>
        <end position="152"/>
    </location>
</feature>
<dbReference type="InterPro" id="IPR030383">
    <property type="entry name" value="G_VLIG_dom"/>
</dbReference>
<dbReference type="InterPro" id="IPR027417">
    <property type="entry name" value="P-loop_NTPase"/>
</dbReference>
<accession>A0A6G0XDT9</accession>
<evidence type="ECO:0000313" key="4">
    <source>
        <dbReference type="Proteomes" id="UP000481153"/>
    </source>
</evidence>
<protein>
    <recommendedName>
        <fullName evidence="2">VLIG-type G domain-containing protein</fullName>
    </recommendedName>
</protein>
<evidence type="ECO:0000313" key="3">
    <source>
        <dbReference type="EMBL" id="KAF0738343.1"/>
    </source>
</evidence>
<evidence type="ECO:0000259" key="2">
    <source>
        <dbReference type="PROSITE" id="PS51717"/>
    </source>
</evidence>
<evidence type="ECO:0000256" key="1">
    <source>
        <dbReference type="SAM" id="MobiDB-lite"/>
    </source>
</evidence>
<gene>
    <name evidence="3" type="ORF">Ae201684_005781</name>
</gene>
<feature type="region of interest" description="Disordered" evidence="1">
    <location>
        <begin position="141"/>
        <end position="160"/>
    </location>
</feature>
<feature type="region of interest" description="Disordered" evidence="1">
    <location>
        <begin position="1"/>
        <end position="50"/>
    </location>
</feature>
<organism evidence="3 4">
    <name type="scientific">Aphanomyces euteiches</name>
    <dbReference type="NCBI Taxonomy" id="100861"/>
    <lineage>
        <taxon>Eukaryota</taxon>
        <taxon>Sar</taxon>
        <taxon>Stramenopiles</taxon>
        <taxon>Oomycota</taxon>
        <taxon>Saprolegniomycetes</taxon>
        <taxon>Saprolegniales</taxon>
        <taxon>Verrucalvaceae</taxon>
        <taxon>Aphanomyces</taxon>
    </lineage>
</organism>